<feature type="transmembrane region" description="Helical" evidence="1">
    <location>
        <begin position="40"/>
        <end position="59"/>
    </location>
</feature>
<organism evidence="2 3">
    <name type="scientific">Xanthocytophaga agilis</name>
    <dbReference type="NCBI Taxonomy" id="3048010"/>
    <lineage>
        <taxon>Bacteria</taxon>
        <taxon>Pseudomonadati</taxon>
        <taxon>Bacteroidota</taxon>
        <taxon>Cytophagia</taxon>
        <taxon>Cytophagales</taxon>
        <taxon>Rhodocytophagaceae</taxon>
        <taxon>Xanthocytophaga</taxon>
    </lineage>
</organism>
<name>A0AAE3RDR1_9BACT</name>
<feature type="transmembrane region" description="Helical" evidence="1">
    <location>
        <begin position="12"/>
        <end position="34"/>
    </location>
</feature>
<dbReference type="AlphaFoldDB" id="A0AAE3RDR1"/>
<dbReference type="EMBL" id="JASJOU010000029">
    <property type="protein sequence ID" value="MDJ1506800.1"/>
    <property type="molecule type" value="Genomic_DNA"/>
</dbReference>
<reference evidence="2" key="1">
    <citation type="submission" date="2023-05" db="EMBL/GenBank/DDBJ databases">
        <authorList>
            <person name="Zhang X."/>
        </authorList>
    </citation>
    <scope>NUCLEOTIDE SEQUENCE</scope>
    <source>
        <strain evidence="2">BD1B2-1</strain>
    </source>
</reference>
<gene>
    <name evidence="2" type="ORF">QNI22_39545</name>
</gene>
<dbReference type="RefSeq" id="WP_314520014.1">
    <property type="nucleotide sequence ID" value="NZ_JASJOU010000029.1"/>
</dbReference>
<keyword evidence="1" id="KW-0472">Membrane</keyword>
<evidence type="ECO:0000256" key="1">
    <source>
        <dbReference type="SAM" id="Phobius"/>
    </source>
</evidence>
<proteinExistence type="predicted"/>
<keyword evidence="1" id="KW-0812">Transmembrane</keyword>
<protein>
    <submittedName>
        <fullName evidence="2">Uncharacterized protein</fullName>
    </submittedName>
</protein>
<evidence type="ECO:0000313" key="3">
    <source>
        <dbReference type="Proteomes" id="UP001232063"/>
    </source>
</evidence>
<sequence>MNQLRNLQTFRMVWQYYKTITFVNLPFSGLIGILLKSIPFFMVSFSIFGFVLAILFFHLRYANQYY</sequence>
<evidence type="ECO:0000313" key="2">
    <source>
        <dbReference type="EMBL" id="MDJ1506800.1"/>
    </source>
</evidence>
<keyword evidence="1" id="KW-1133">Transmembrane helix</keyword>
<keyword evidence="3" id="KW-1185">Reference proteome</keyword>
<accession>A0AAE3RDR1</accession>
<feature type="non-terminal residue" evidence="2">
    <location>
        <position position="66"/>
    </location>
</feature>
<dbReference type="Proteomes" id="UP001232063">
    <property type="component" value="Unassembled WGS sequence"/>
</dbReference>
<comment type="caution">
    <text evidence="2">The sequence shown here is derived from an EMBL/GenBank/DDBJ whole genome shotgun (WGS) entry which is preliminary data.</text>
</comment>